<reference evidence="1 2" key="1">
    <citation type="submission" date="2016-10" db="EMBL/GenBank/DDBJ databases">
        <authorList>
            <person name="de Groot N.N."/>
        </authorList>
    </citation>
    <scope>NUCLEOTIDE SEQUENCE [LARGE SCALE GENOMIC DNA]</scope>
    <source>
        <strain evidence="1 2">CGMCC 1.9157</strain>
    </source>
</reference>
<sequence>MDQKTIYVHIGTYKTGTTSIQKSLAANRDKLMECGLHYLKAGLNNELKKHMGIHGPAISTKF</sequence>
<accession>A0A1I5MV73</accession>
<evidence type="ECO:0000313" key="1">
    <source>
        <dbReference type="EMBL" id="SFP13390.1"/>
    </source>
</evidence>
<dbReference type="STRING" id="655353.SAMN04488056_12339"/>
<evidence type="ECO:0000313" key="2">
    <source>
        <dbReference type="Proteomes" id="UP000199236"/>
    </source>
</evidence>
<name>A0A1I5MV73_9HYPH</name>
<dbReference type="EMBL" id="FOVR01000023">
    <property type="protein sequence ID" value="SFP13390.1"/>
    <property type="molecule type" value="Genomic_DNA"/>
</dbReference>
<dbReference type="Proteomes" id="UP000199236">
    <property type="component" value="Unassembled WGS sequence"/>
</dbReference>
<organism evidence="1 2">
    <name type="scientific">Cohaesibacter marisflavi</name>
    <dbReference type="NCBI Taxonomy" id="655353"/>
    <lineage>
        <taxon>Bacteria</taxon>
        <taxon>Pseudomonadati</taxon>
        <taxon>Pseudomonadota</taxon>
        <taxon>Alphaproteobacteria</taxon>
        <taxon>Hyphomicrobiales</taxon>
        <taxon>Cohaesibacteraceae</taxon>
    </lineage>
</organism>
<proteinExistence type="predicted"/>
<protein>
    <submittedName>
        <fullName evidence="1">Uncharacterized protein</fullName>
    </submittedName>
</protein>
<keyword evidence="2" id="KW-1185">Reference proteome</keyword>
<dbReference type="AlphaFoldDB" id="A0A1I5MV73"/>
<gene>
    <name evidence="1" type="ORF">SAMN04488056_12339</name>
</gene>